<dbReference type="SUPFAM" id="SSF48498">
    <property type="entry name" value="Tetracyclin repressor-like, C-terminal domain"/>
    <property type="match status" value="1"/>
</dbReference>
<dbReference type="EMBL" id="FOUU01000001">
    <property type="protein sequence ID" value="SFM51023.1"/>
    <property type="molecule type" value="Genomic_DNA"/>
</dbReference>
<sequence>MKDNSKRKNDKYDRILEAAIRVFARNGFFQSRVSDIAREAGVADGTIYLYFRNKDDLLISIFEEKMREAIEIFKRELMECPDAESKFRKFVEVHLYLFEKNPDLASVLQVELRQSARFMKEYKKVELKRFLDLIGQIIEQGQEEGVFRKEISVSIAKRFVFGALDEIVSTWVSRGCKGDLKSQAPHIVELFLQGFKCRQTTENVS</sequence>
<keyword evidence="1 2" id="KW-0238">DNA-binding</keyword>
<evidence type="ECO:0000259" key="3">
    <source>
        <dbReference type="PROSITE" id="PS50977"/>
    </source>
</evidence>
<dbReference type="Proteomes" id="UP000199611">
    <property type="component" value="Unassembled WGS sequence"/>
</dbReference>
<dbReference type="PRINTS" id="PR00455">
    <property type="entry name" value="HTHTETR"/>
</dbReference>
<accession>A0A1I4RGE4</accession>
<evidence type="ECO:0000313" key="4">
    <source>
        <dbReference type="EMBL" id="SFM51023.1"/>
    </source>
</evidence>
<keyword evidence="5" id="KW-1185">Reference proteome</keyword>
<dbReference type="PANTHER" id="PTHR30328">
    <property type="entry name" value="TRANSCRIPTIONAL REPRESSOR"/>
    <property type="match status" value="1"/>
</dbReference>
<name>A0A1I4RGE4_9BACT</name>
<organism evidence="4 5">
    <name type="scientific">Thermodesulforhabdus norvegica</name>
    <dbReference type="NCBI Taxonomy" id="39841"/>
    <lineage>
        <taxon>Bacteria</taxon>
        <taxon>Pseudomonadati</taxon>
        <taxon>Thermodesulfobacteriota</taxon>
        <taxon>Syntrophobacteria</taxon>
        <taxon>Syntrophobacterales</taxon>
        <taxon>Thermodesulforhabdaceae</taxon>
        <taxon>Thermodesulforhabdus</taxon>
    </lineage>
</organism>
<evidence type="ECO:0000313" key="5">
    <source>
        <dbReference type="Proteomes" id="UP000199611"/>
    </source>
</evidence>
<dbReference type="Gene3D" id="1.10.10.60">
    <property type="entry name" value="Homeodomain-like"/>
    <property type="match status" value="1"/>
</dbReference>
<dbReference type="InterPro" id="IPR009057">
    <property type="entry name" value="Homeodomain-like_sf"/>
</dbReference>
<protein>
    <submittedName>
        <fullName evidence="4">Transcriptional regulator, TetR family</fullName>
    </submittedName>
</protein>
<reference evidence="4 5" key="1">
    <citation type="submission" date="2016-10" db="EMBL/GenBank/DDBJ databases">
        <authorList>
            <person name="de Groot N.N."/>
        </authorList>
    </citation>
    <scope>NUCLEOTIDE SEQUENCE [LARGE SCALE GENOMIC DNA]</scope>
    <source>
        <strain evidence="4 5">DSM 9990</strain>
    </source>
</reference>
<evidence type="ECO:0000256" key="2">
    <source>
        <dbReference type="PROSITE-ProRule" id="PRU00335"/>
    </source>
</evidence>
<dbReference type="STRING" id="39841.SAMN05660836_00592"/>
<gene>
    <name evidence="4" type="ORF">SAMN05660836_00592</name>
</gene>
<dbReference type="InterPro" id="IPR036271">
    <property type="entry name" value="Tet_transcr_reg_TetR-rel_C_sf"/>
</dbReference>
<dbReference type="InterPro" id="IPR013570">
    <property type="entry name" value="Tscrpt_reg_YsiA_C"/>
</dbReference>
<dbReference type="AlphaFoldDB" id="A0A1I4RGE4"/>
<dbReference type="RefSeq" id="WP_218148778.1">
    <property type="nucleotide sequence ID" value="NZ_FOUU01000001.1"/>
</dbReference>
<dbReference type="Pfam" id="PF08359">
    <property type="entry name" value="TetR_C_4"/>
    <property type="match status" value="1"/>
</dbReference>
<dbReference type="PANTHER" id="PTHR30328:SF54">
    <property type="entry name" value="HTH-TYPE TRANSCRIPTIONAL REPRESSOR SCO4008"/>
    <property type="match status" value="1"/>
</dbReference>
<proteinExistence type="predicted"/>
<dbReference type="Gene3D" id="1.10.357.10">
    <property type="entry name" value="Tetracycline Repressor, domain 2"/>
    <property type="match status" value="1"/>
</dbReference>
<dbReference type="InterPro" id="IPR050109">
    <property type="entry name" value="HTH-type_TetR-like_transc_reg"/>
</dbReference>
<evidence type="ECO:0000256" key="1">
    <source>
        <dbReference type="ARBA" id="ARBA00023125"/>
    </source>
</evidence>
<dbReference type="GO" id="GO:0003677">
    <property type="term" value="F:DNA binding"/>
    <property type="evidence" value="ECO:0007669"/>
    <property type="project" value="UniProtKB-UniRule"/>
</dbReference>
<feature type="domain" description="HTH tetR-type" evidence="3">
    <location>
        <begin position="9"/>
        <end position="69"/>
    </location>
</feature>
<feature type="DNA-binding region" description="H-T-H motif" evidence="2">
    <location>
        <begin position="32"/>
        <end position="51"/>
    </location>
</feature>
<dbReference type="SUPFAM" id="SSF46689">
    <property type="entry name" value="Homeodomain-like"/>
    <property type="match status" value="1"/>
</dbReference>
<dbReference type="InterPro" id="IPR001647">
    <property type="entry name" value="HTH_TetR"/>
</dbReference>
<dbReference type="PROSITE" id="PS50977">
    <property type="entry name" value="HTH_TETR_2"/>
    <property type="match status" value="1"/>
</dbReference>
<dbReference type="Pfam" id="PF00440">
    <property type="entry name" value="TetR_N"/>
    <property type="match status" value="1"/>
</dbReference>